<keyword evidence="4" id="KW-0677">Repeat</keyword>
<dbReference type="PROSITE" id="PS51491">
    <property type="entry name" value="TAU_MAP_2"/>
    <property type="match status" value="3"/>
</dbReference>
<dbReference type="PROSITE" id="PS00229">
    <property type="entry name" value="TAU_MAP_1"/>
    <property type="match status" value="2"/>
</dbReference>
<feature type="compositionally biased region" description="Polar residues" evidence="7">
    <location>
        <begin position="1242"/>
        <end position="1258"/>
    </location>
</feature>
<feature type="compositionally biased region" description="Basic and acidic residues" evidence="7">
    <location>
        <begin position="512"/>
        <end position="547"/>
    </location>
</feature>
<proteinExistence type="predicted"/>
<dbReference type="PANTHER" id="PTHR11501">
    <property type="entry name" value="MICROTUBULE-ASSOCIATED PROTEIN"/>
    <property type="match status" value="1"/>
</dbReference>
<keyword evidence="3" id="KW-0597">Phosphoprotein</keyword>
<feature type="compositionally biased region" description="Polar residues" evidence="7">
    <location>
        <begin position="1"/>
        <end position="12"/>
    </location>
</feature>
<feature type="compositionally biased region" description="Low complexity" evidence="7">
    <location>
        <begin position="1202"/>
        <end position="1212"/>
    </location>
</feature>
<feature type="compositionally biased region" description="Basic and acidic residues" evidence="7">
    <location>
        <begin position="267"/>
        <end position="286"/>
    </location>
</feature>
<feature type="compositionally biased region" description="Basic and acidic residues" evidence="7">
    <location>
        <begin position="617"/>
        <end position="626"/>
    </location>
</feature>
<feature type="compositionally biased region" description="Low complexity" evidence="7">
    <location>
        <begin position="630"/>
        <end position="640"/>
    </location>
</feature>
<feature type="compositionally biased region" description="Basic and acidic residues" evidence="7">
    <location>
        <begin position="658"/>
        <end position="667"/>
    </location>
</feature>
<feature type="region of interest" description="Disordered" evidence="7">
    <location>
        <begin position="1"/>
        <end position="836"/>
    </location>
</feature>
<feature type="compositionally biased region" description="Basic and acidic residues" evidence="7">
    <location>
        <begin position="210"/>
        <end position="241"/>
    </location>
</feature>
<dbReference type="InterPro" id="IPR027324">
    <property type="entry name" value="MAP2/MAP4/Tau"/>
</dbReference>
<feature type="compositionally biased region" description="Polar residues" evidence="7">
    <location>
        <begin position="961"/>
        <end position="980"/>
    </location>
</feature>
<dbReference type="GO" id="GO:0000226">
    <property type="term" value="P:microtubule cytoskeleton organization"/>
    <property type="evidence" value="ECO:0007669"/>
    <property type="project" value="TreeGrafter"/>
</dbReference>
<reference evidence="8" key="1">
    <citation type="submission" date="2019-11" db="EMBL/GenBank/DDBJ databases">
        <title>The nuclear and mitochondrial genomes of Frieseomelitta varia - a highly eusocial stingless bee (Meliponini) with a permanently sterile worker caste.</title>
        <authorList>
            <person name="Freitas F.C.P."/>
            <person name="Lourenco A.P."/>
            <person name="Nunes F.M.F."/>
            <person name="Paschoal A.R."/>
            <person name="Abreu F.C.P."/>
            <person name="Barbin F.O."/>
            <person name="Bataglia L."/>
            <person name="Cardoso-Junior C.A.M."/>
            <person name="Cervoni M.S."/>
            <person name="Silva S.R."/>
            <person name="Dalarmi F."/>
            <person name="Del Lama M.A."/>
            <person name="Depintor T.S."/>
            <person name="Ferreira K.M."/>
            <person name="Goria P.S."/>
            <person name="Jaskot M.C."/>
            <person name="Lago D.C."/>
            <person name="Luna-Lucena D."/>
            <person name="Moda L.M."/>
            <person name="Nascimento L."/>
            <person name="Pedrino M."/>
            <person name="Rabico F.O."/>
            <person name="Sanches F.C."/>
            <person name="Santos D.E."/>
            <person name="Santos C.G."/>
            <person name="Vieira J."/>
            <person name="Lopes T.F."/>
            <person name="Barchuk A.R."/>
            <person name="Hartfelder K."/>
            <person name="Simoes Z.L.P."/>
            <person name="Bitondi M.M.G."/>
            <person name="Pinheiro D.G."/>
        </authorList>
    </citation>
    <scope>NUCLEOTIDE SEQUENCE</scope>
    <source>
        <strain evidence="8">USP_RPSP 00005682</strain>
        <tissue evidence="8">Whole individual</tissue>
    </source>
</reference>
<feature type="compositionally biased region" description="Basic and acidic residues" evidence="7">
    <location>
        <begin position="426"/>
        <end position="447"/>
    </location>
</feature>
<feature type="compositionally biased region" description="Polar residues" evidence="7">
    <location>
        <begin position="94"/>
        <end position="103"/>
    </location>
</feature>
<dbReference type="GO" id="GO:0043005">
    <property type="term" value="C:neuron projection"/>
    <property type="evidence" value="ECO:0007669"/>
    <property type="project" value="TreeGrafter"/>
</dbReference>
<sequence>MDSQETASNAAESPSDRELSAVKSNPPLPSVYRARPQGPPGLPRHPVNNGPVAQPRPSGQQHQQIRFDTRQASPVQFGQVRPYGPPRPPAGSFPQKSPQQQGQHPPIVLNPRFPSPSVQRSQLGPRPPHPGPYPAPKFQGNVQRPQHPRPEYPNGPYQPRPDHPNVPQQGRNPDVLVQKRLQRDESLLSIPQQSLPIKREDKPLSAPRIVVEKMADVDSSRKPRQLESPASKERTEQRENAENDDDDDDVVMDGKSPRANGNVGKGDLIEESKLSESDVQSARRPENAATHGKIGTIAEKIGQKISSEEKPVKDSNVKERDNRLSAKSNEEERDKLLDKREVDKIGDQLDEPERKLVEDQAQKENANKEKVTKPTTHTETNPSSVVEDIVAKLNNSNAEQSTKKSEETKSGRSEEEPGVALIAKSNEGDRKVQAPAKSPDRSPRTDLKSSTLPDKSRAEAEFGQEGVSKSPEQLRGSSPANTGKEQSDRELKTPCSVSQSNSPASTPVKVNQTREKHDLVSAPETKLDVDLLKETREAKNALQEPKESNTPMEMDQKKSEQEPAEPLKLEKSSEKERSSDLSHSPREKELNDPSSKPPNKSASVTEKSSAESVLENFKSDDPRDTLETCVASVASSPPASQREEASETQKSSPNAADDSVKGFDNGEQRSLSIKSSSPRDPRSPVSPKSPVEDEKLEENERKADDKTTSDSKSLPKPAKSPKVQRAPTPAKRNEKSEKKSPKTPEVENGSVTNESVQSNAEPTTNGVGDSPTKKSPSKSKEADKRSTAGSPIKSPSKSVKSLPRTPETPSSTAGQEKKKLPMNKIQVGAAPSPNLKTVRSKIGSLENASYKPGGGKVKIENRKLDFSKAQPKIAAKNEKYTPSGGDKKVEIFFKKLLRIAQMKLQWNAKPKVGSLENATYKPGGGDKKIETVKLDFKDKAKPKVGSKDNAKHIPGGGGVKSSATPPKTPQDPSNDIQTQKIDIKAESKIGSLDNVKHKPGGGDKKIFNDKDYLRQTGTNPESLCGSGSQENLAEETNSSGEQAKDDFPQPPPSTPTKARNLRSPSMVTPKAVRSSLAKSPETVGLKRSSPPLQTTETENRNKKNPSSENENVIKGKTAKSPINSSNTESKNLGNRTAKSPVSPPVPNNDQLESPEDKTTKSPISSRPPSSRLKNLEEKVAKSPTSSRPPSSISRSSEERAIKSPNSPRSPNSLRIKSPDKSSSHMSGKSSPKELRLPKLAPSPTSHETTTLSEVSTKISLPKLTERVTH</sequence>
<evidence type="ECO:0000256" key="6">
    <source>
        <dbReference type="RuleBase" id="RU000686"/>
    </source>
</evidence>
<feature type="compositionally biased region" description="Polar residues" evidence="7">
    <location>
        <begin position="57"/>
        <end position="76"/>
    </location>
</feature>
<accession>A0A833SDD1</accession>
<evidence type="ECO:0000313" key="8">
    <source>
        <dbReference type="EMBL" id="KAF3427012.1"/>
    </source>
</evidence>
<evidence type="ECO:0000256" key="1">
    <source>
        <dbReference type="ARBA" id="ARBA00004245"/>
    </source>
</evidence>
<evidence type="ECO:0000313" key="9">
    <source>
        <dbReference type="Proteomes" id="UP000655588"/>
    </source>
</evidence>
<dbReference type="Pfam" id="PF00418">
    <property type="entry name" value="Tubulin-binding"/>
    <property type="match status" value="4"/>
</dbReference>
<feature type="compositionally biased region" description="Polar residues" evidence="7">
    <location>
        <begin position="1015"/>
        <end position="1041"/>
    </location>
</feature>
<feature type="compositionally biased region" description="Low complexity" evidence="7">
    <location>
        <begin position="1161"/>
        <end position="1171"/>
    </location>
</feature>
<organism evidence="8 9">
    <name type="scientific">Frieseomelitta varia</name>
    <dbReference type="NCBI Taxonomy" id="561572"/>
    <lineage>
        <taxon>Eukaryota</taxon>
        <taxon>Metazoa</taxon>
        <taxon>Ecdysozoa</taxon>
        <taxon>Arthropoda</taxon>
        <taxon>Hexapoda</taxon>
        <taxon>Insecta</taxon>
        <taxon>Pterygota</taxon>
        <taxon>Neoptera</taxon>
        <taxon>Endopterygota</taxon>
        <taxon>Hymenoptera</taxon>
        <taxon>Apocrita</taxon>
        <taxon>Aculeata</taxon>
        <taxon>Apoidea</taxon>
        <taxon>Anthophila</taxon>
        <taxon>Apidae</taxon>
        <taxon>Frieseomelitta</taxon>
    </lineage>
</organism>
<keyword evidence="6" id="KW-0493">Microtubule</keyword>
<feature type="compositionally biased region" description="Basic and acidic residues" evidence="7">
    <location>
        <begin position="401"/>
        <end position="415"/>
    </location>
</feature>
<feature type="compositionally biased region" description="Polar residues" evidence="7">
    <location>
        <begin position="1120"/>
        <end position="1139"/>
    </location>
</feature>
<feature type="compositionally biased region" description="Polar residues" evidence="7">
    <location>
        <begin position="749"/>
        <end position="767"/>
    </location>
</feature>
<feature type="compositionally biased region" description="Basic and acidic residues" evidence="7">
    <location>
        <begin position="924"/>
        <end position="951"/>
    </location>
</feature>
<dbReference type="Proteomes" id="UP000655588">
    <property type="component" value="Unassembled WGS sequence"/>
</dbReference>
<dbReference type="GO" id="GO:0008017">
    <property type="term" value="F:microtubule binding"/>
    <property type="evidence" value="ECO:0007669"/>
    <property type="project" value="InterPro"/>
</dbReference>
<evidence type="ECO:0000256" key="5">
    <source>
        <dbReference type="ARBA" id="ARBA00023212"/>
    </source>
</evidence>
<dbReference type="GO" id="GO:0005874">
    <property type="term" value="C:microtubule"/>
    <property type="evidence" value="ECO:0007669"/>
    <property type="project" value="UniProtKB-KW"/>
</dbReference>
<dbReference type="InterPro" id="IPR001084">
    <property type="entry name" value="MAP_tubulin-bd_rpt"/>
</dbReference>
<comment type="subcellular location">
    <subcellularLocation>
        <location evidence="1 6">Cytoplasm</location>
        <location evidence="1 6">Cytoskeleton</location>
    </subcellularLocation>
</comment>
<feature type="compositionally biased region" description="Polar residues" evidence="7">
    <location>
        <begin position="475"/>
        <end position="484"/>
    </location>
</feature>
<name>A0A833SDD1_9HYME</name>
<dbReference type="GO" id="GO:0031175">
    <property type="term" value="P:neuron projection development"/>
    <property type="evidence" value="ECO:0007669"/>
    <property type="project" value="TreeGrafter"/>
</dbReference>
<feature type="compositionally biased region" description="Basic and acidic residues" evidence="7">
    <location>
        <begin position="731"/>
        <end position="745"/>
    </location>
</feature>
<feature type="compositionally biased region" description="Acidic residues" evidence="7">
    <location>
        <begin position="242"/>
        <end position="251"/>
    </location>
</feature>
<evidence type="ECO:0000256" key="7">
    <source>
        <dbReference type="SAM" id="MobiDB-lite"/>
    </source>
</evidence>
<keyword evidence="5 6" id="KW-0206">Cytoskeleton</keyword>
<keyword evidence="2 6" id="KW-0963">Cytoplasm</keyword>
<keyword evidence="9" id="KW-1185">Reference proteome</keyword>
<evidence type="ECO:0000256" key="2">
    <source>
        <dbReference type="ARBA" id="ARBA00022490"/>
    </source>
</evidence>
<feature type="compositionally biased region" description="Low complexity" evidence="7">
    <location>
        <begin position="710"/>
        <end position="721"/>
    </location>
</feature>
<dbReference type="EMBL" id="WNWW01000281">
    <property type="protein sequence ID" value="KAF3427012.1"/>
    <property type="molecule type" value="Genomic_DNA"/>
</dbReference>
<feature type="compositionally biased region" description="Basic and acidic residues" evidence="7">
    <location>
        <begin position="306"/>
        <end position="372"/>
    </location>
</feature>
<dbReference type="AlphaFoldDB" id="A0A833SDD1"/>
<evidence type="ECO:0000256" key="3">
    <source>
        <dbReference type="ARBA" id="ARBA00022553"/>
    </source>
</evidence>
<dbReference type="PANTHER" id="PTHR11501:SF18">
    <property type="entry name" value="MICROTUBULE-ASSOCIATED PROTEIN"/>
    <property type="match status" value="1"/>
</dbReference>
<feature type="compositionally biased region" description="Basic and acidic residues" evidence="7">
    <location>
        <begin position="690"/>
        <end position="709"/>
    </location>
</feature>
<feature type="compositionally biased region" description="Low complexity" evidence="7">
    <location>
        <begin position="1181"/>
        <end position="1194"/>
    </location>
</feature>
<feature type="region of interest" description="Disordered" evidence="7">
    <location>
        <begin position="914"/>
        <end position="1269"/>
    </location>
</feature>
<feature type="compositionally biased region" description="Polar residues" evidence="7">
    <location>
        <begin position="495"/>
        <end position="511"/>
    </location>
</feature>
<feature type="compositionally biased region" description="Basic and acidic residues" evidence="7">
    <location>
        <begin position="554"/>
        <end position="591"/>
    </location>
</feature>
<protein>
    <recommendedName>
        <fullName evidence="6">Microtubule-associated protein</fullName>
    </recommendedName>
</protein>
<comment type="caution">
    <text evidence="8">The sequence shown here is derived from an EMBL/GenBank/DDBJ whole genome shotgun (WGS) entry which is preliminary data.</text>
</comment>
<feature type="compositionally biased region" description="Low complexity" evidence="7">
    <location>
        <begin position="790"/>
        <end position="803"/>
    </location>
</feature>
<feature type="compositionally biased region" description="Basic and acidic residues" evidence="7">
    <location>
        <begin position="994"/>
        <end position="1013"/>
    </location>
</feature>
<gene>
    <name evidence="8" type="ORF">E2986_06626</name>
</gene>
<feature type="compositionally biased region" description="Polar residues" evidence="7">
    <location>
        <begin position="592"/>
        <end position="611"/>
    </location>
</feature>
<feature type="compositionally biased region" description="Polar residues" evidence="7">
    <location>
        <begin position="373"/>
        <end position="384"/>
    </location>
</feature>
<feature type="compositionally biased region" description="Pro residues" evidence="7">
    <location>
        <begin position="125"/>
        <end position="135"/>
    </location>
</feature>
<evidence type="ECO:0000256" key="4">
    <source>
        <dbReference type="ARBA" id="ARBA00022737"/>
    </source>
</evidence>